<sequence>MNDAEDVRICAVFPVPPHRIPAPPTMRLRTAGSHGRGRPMRGLGELEAAIMTALWRADGPLQVRGILETMVYDRELAYTTVMTVTGILHRKGLLEREKVGRAWAYRARETHAEYTARVMGEVLESGPDPGSTLRCFVERFGDEDVARLHHLLHQVGDRRERYRSQDSATTQ</sequence>
<dbReference type="Pfam" id="PF03965">
    <property type="entry name" value="Penicillinase_R"/>
    <property type="match status" value="1"/>
</dbReference>
<keyword evidence="2" id="KW-0805">Transcription regulation</keyword>
<proteinExistence type="inferred from homology"/>
<evidence type="ECO:0000256" key="1">
    <source>
        <dbReference type="ARBA" id="ARBA00011046"/>
    </source>
</evidence>
<evidence type="ECO:0000256" key="2">
    <source>
        <dbReference type="ARBA" id="ARBA00023015"/>
    </source>
</evidence>
<comment type="caution">
    <text evidence="5">The sequence shown here is derived from an EMBL/GenBank/DDBJ whole genome shotgun (WGS) entry which is preliminary data.</text>
</comment>
<comment type="similarity">
    <text evidence="1">Belongs to the BlaI transcriptional regulatory family.</text>
</comment>
<dbReference type="EMBL" id="WWHY01000001">
    <property type="protein sequence ID" value="MYR31925.1"/>
    <property type="molecule type" value="Genomic_DNA"/>
</dbReference>
<dbReference type="InterPro" id="IPR036390">
    <property type="entry name" value="WH_DNA-bd_sf"/>
</dbReference>
<dbReference type="InterPro" id="IPR036388">
    <property type="entry name" value="WH-like_DNA-bd_sf"/>
</dbReference>
<evidence type="ECO:0000256" key="3">
    <source>
        <dbReference type="ARBA" id="ARBA00023125"/>
    </source>
</evidence>
<dbReference type="GO" id="GO:0045892">
    <property type="term" value="P:negative regulation of DNA-templated transcription"/>
    <property type="evidence" value="ECO:0007669"/>
    <property type="project" value="InterPro"/>
</dbReference>
<gene>
    <name evidence="5" type="ORF">GTW20_06450</name>
</gene>
<evidence type="ECO:0000256" key="4">
    <source>
        <dbReference type="ARBA" id="ARBA00023163"/>
    </source>
</evidence>
<dbReference type="AlphaFoldDB" id="A0A7K2IQ49"/>
<dbReference type="GO" id="GO:0003677">
    <property type="term" value="F:DNA binding"/>
    <property type="evidence" value="ECO:0007669"/>
    <property type="project" value="UniProtKB-KW"/>
</dbReference>
<keyword evidence="3" id="KW-0238">DNA-binding</keyword>
<name>A0A7K2IQ49_9ACTN</name>
<dbReference type="SUPFAM" id="SSF46785">
    <property type="entry name" value="Winged helix' DNA-binding domain"/>
    <property type="match status" value="1"/>
</dbReference>
<dbReference type="Proteomes" id="UP000467124">
    <property type="component" value="Unassembled WGS sequence"/>
</dbReference>
<organism evidence="5 6">
    <name type="scientific">Nocardiopsis alba</name>
    <dbReference type="NCBI Taxonomy" id="53437"/>
    <lineage>
        <taxon>Bacteria</taxon>
        <taxon>Bacillati</taxon>
        <taxon>Actinomycetota</taxon>
        <taxon>Actinomycetes</taxon>
        <taxon>Streptosporangiales</taxon>
        <taxon>Nocardiopsidaceae</taxon>
        <taxon>Nocardiopsis</taxon>
    </lineage>
</organism>
<evidence type="ECO:0000313" key="6">
    <source>
        <dbReference type="Proteomes" id="UP000467124"/>
    </source>
</evidence>
<evidence type="ECO:0000313" key="5">
    <source>
        <dbReference type="EMBL" id="MYR31925.1"/>
    </source>
</evidence>
<dbReference type="InterPro" id="IPR005650">
    <property type="entry name" value="BlaI_family"/>
</dbReference>
<keyword evidence="4" id="KW-0804">Transcription</keyword>
<protein>
    <submittedName>
        <fullName evidence="5">BlaI/MecI/CopY family transcriptional regulator</fullName>
    </submittedName>
</protein>
<accession>A0A7K2IQ49</accession>
<dbReference type="Gene3D" id="1.10.10.10">
    <property type="entry name" value="Winged helix-like DNA-binding domain superfamily/Winged helix DNA-binding domain"/>
    <property type="match status" value="1"/>
</dbReference>
<reference evidence="5 6" key="1">
    <citation type="journal article" date="2019" name="Nat. Commun.">
        <title>The antimicrobial potential of Streptomyces from insect microbiomes.</title>
        <authorList>
            <person name="Chevrette M.G."/>
            <person name="Carlson C.M."/>
            <person name="Ortega H.E."/>
            <person name="Thomas C."/>
            <person name="Ananiev G.E."/>
            <person name="Barns K.J."/>
            <person name="Book A.J."/>
            <person name="Cagnazzo J."/>
            <person name="Carlos C."/>
            <person name="Flanigan W."/>
            <person name="Grubbs K.J."/>
            <person name="Horn H.A."/>
            <person name="Hoffmann F.M."/>
            <person name="Klassen J.L."/>
            <person name="Knack J.J."/>
            <person name="Lewin G.R."/>
            <person name="McDonald B.R."/>
            <person name="Muller L."/>
            <person name="Melo W.G.P."/>
            <person name="Pinto-Tomas A.A."/>
            <person name="Schmitz A."/>
            <person name="Wendt-Pienkowski E."/>
            <person name="Wildman S."/>
            <person name="Zhao M."/>
            <person name="Zhang F."/>
            <person name="Bugni T.S."/>
            <person name="Andes D.R."/>
            <person name="Pupo M.T."/>
            <person name="Currie C.R."/>
        </authorList>
    </citation>
    <scope>NUCLEOTIDE SEQUENCE [LARGE SCALE GENOMIC DNA]</scope>
    <source>
        <strain evidence="5 6">SID5840</strain>
    </source>
</reference>
<dbReference type="OMA" id="MDNLFRK"/>